<evidence type="ECO:0000313" key="1">
    <source>
        <dbReference type="EMBL" id="SFS61380.1"/>
    </source>
</evidence>
<proteinExistence type="predicted"/>
<reference evidence="1 2" key="1">
    <citation type="submission" date="2016-10" db="EMBL/GenBank/DDBJ databases">
        <authorList>
            <person name="de Groot N.N."/>
        </authorList>
    </citation>
    <scope>NUCLEOTIDE SEQUENCE [LARGE SCALE GENOMIC DNA]</scope>
    <source>
        <strain evidence="1 2">DSM 22789</strain>
    </source>
</reference>
<dbReference type="OrthoDB" id="9790776at2"/>
<accession>A0A1I6R9Z5</accession>
<gene>
    <name evidence="1" type="ORF">SAMN05660206_103235</name>
</gene>
<keyword evidence="2" id="KW-1185">Reference proteome</keyword>
<dbReference type="EMBL" id="FOZZ01000003">
    <property type="protein sequence ID" value="SFS61380.1"/>
    <property type="molecule type" value="Genomic_DNA"/>
</dbReference>
<protein>
    <submittedName>
        <fullName evidence="1">Lipopolysaccharide-assembly</fullName>
    </submittedName>
</protein>
<dbReference type="InterPro" id="IPR007485">
    <property type="entry name" value="LPS_assembly_LptE"/>
</dbReference>
<dbReference type="AlphaFoldDB" id="A0A1I6R9Z5"/>
<dbReference type="PROSITE" id="PS51257">
    <property type="entry name" value="PROKAR_LIPOPROTEIN"/>
    <property type="match status" value="1"/>
</dbReference>
<evidence type="ECO:0000313" key="2">
    <source>
        <dbReference type="Proteomes" id="UP000198785"/>
    </source>
</evidence>
<dbReference type="GO" id="GO:0019867">
    <property type="term" value="C:outer membrane"/>
    <property type="evidence" value="ECO:0007669"/>
    <property type="project" value="InterPro"/>
</dbReference>
<dbReference type="Pfam" id="PF04390">
    <property type="entry name" value="LptE"/>
    <property type="match status" value="1"/>
</dbReference>
<sequence length="172" mass="19653">MQKVFLRFWCIVVVICLTWQSCGVKYSFTGGSIPENMKTVNVQFFENIAPLVYTPLSQNFTEALKERIRSQSRLSQVDGDAHAMFEGMITGYDIAPVAVEANTDRAAMNRLTITVRVKYTNQLDETGESSFEQSFSQFREFSGMIQSQEETITKEIINLLTEDIYNKAFANW</sequence>
<dbReference type="Proteomes" id="UP000198785">
    <property type="component" value="Unassembled WGS sequence"/>
</dbReference>
<dbReference type="GO" id="GO:0043165">
    <property type="term" value="P:Gram-negative-bacterium-type cell outer membrane assembly"/>
    <property type="evidence" value="ECO:0007669"/>
    <property type="project" value="InterPro"/>
</dbReference>
<dbReference type="STRING" id="683125.SAMN05660206_103235"/>
<name>A0A1I6R9Z5_9SPHI</name>
<dbReference type="RefSeq" id="WP_093364412.1">
    <property type="nucleotide sequence ID" value="NZ_FOZZ01000003.1"/>
</dbReference>
<organism evidence="1 2">
    <name type="scientific">Sphingobacterium wenxiniae</name>
    <dbReference type="NCBI Taxonomy" id="683125"/>
    <lineage>
        <taxon>Bacteria</taxon>
        <taxon>Pseudomonadati</taxon>
        <taxon>Bacteroidota</taxon>
        <taxon>Sphingobacteriia</taxon>
        <taxon>Sphingobacteriales</taxon>
        <taxon>Sphingobacteriaceae</taxon>
        <taxon>Sphingobacterium</taxon>
    </lineage>
</organism>